<protein>
    <submittedName>
        <fullName evidence="2">Uncharacterized protein</fullName>
    </submittedName>
</protein>
<proteinExistence type="predicted"/>
<keyword evidence="1" id="KW-1133">Transmembrane helix</keyword>
<keyword evidence="3" id="KW-1185">Reference proteome</keyword>
<organism evidence="2 3">
    <name type="scientific">Bacteriovorax antarcticus</name>
    <dbReference type="NCBI Taxonomy" id="3088717"/>
    <lineage>
        <taxon>Bacteria</taxon>
        <taxon>Pseudomonadati</taxon>
        <taxon>Bdellovibrionota</taxon>
        <taxon>Bacteriovoracia</taxon>
        <taxon>Bacteriovoracales</taxon>
        <taxon>Bacteriovoracaceae</taxon>
        <taxon>Bacteriovorax</taxon>
    </lineage>
</organism>
<keyword evidence="1" id="KW-0812">Transmembrane</keyword>
<gene>
    <name evidence="2" type="ORF">SHI21_08305</name>
</gene>
<reference evidence="2 3" key="1">
    <citation type="submission" date="2023-11" db="EMBL/GenBank/DDBJ databases">
        <title>A Novel Polar Bacteriovorax (B. antarcticus) Isolated from the Biocrust in Antarctica.</title>
        <authorList>
            <person name="Mun W."/>
            <person name="Choi S.Y."/>
            <person name="Mitchell R.J."/>
        </authorList>
    </citation>
    <scope>NUCLEOTIDE SEQUENCE [LARGE SCALE GENOMIC DNA]</scope>
    <source>
        <strain evidence="2 3">PP10</strain>
    </source>
</reference>
<evidence type="ECO:0000313" key="2">
    <source>
        <dbReference type="EMBL" id="MEA9356200.1"/>
    </source>
</evidence>
<comment type="caution">
    <text evidence="2">The sequence shown here is derived from an EMBL/GenBank/DDBJ whole genome shotgun (WGS) entry which is preliminary data.</text>
</comment>
<name>A0ABU5VT18_9BACT</name>
<keyword evidence="1" id="KW-0472">Membrane</keyword>
<evidence type="ECO:0000256" key="1">
    <source>
        <dbReference type="SAM" id="Phobius"/>
    </source>
</evidence>
<dbReference type="RefSeq" id="WP_323575883.1">
    <property type="nucleotide sequence ID" value="NZ_JAYGJQ010000001.1"/>
</dbReference>
<accession>A0ABU5VT18</accession>
<feature type="transmembrane region" description="Helical" evidence="1">
    <location>
        <begin position="53"/>
        <end position="73"/>
    </location>
</feature>
<dbReference type="EMBL" id="JAYGJQ010000001">
    <property type="protein sequence ID" value="MEA9356200.1"/>
    <property type="molecule type" value="Genomic_DNA"/>
</dbReference>
<evidence type="ECO:0000313" key="3">
    <source>
        <dbReference type="Proteomes" id="UP001302274"/>
    </source>
</evidence>
<sequence>MKKELPENEEVESKEIFPDWSNIDATSIYRAGSDQPSAEQPELNKLVKETNNFFKIGIIMLIILFAVIIVSSYY</sequence>
<dbReference type="Proteomes" id="UP001302274">
    <property type="component" value="Unassembled WGS sequence"/>
</dbReference>